<reference evidence="2 3" key="1">
    <citation type="submission" date="2019-02" db="EMBL/GenBank/DDBJ databases">
        <title>Deep-cultivation of Planctomycetes and their phenomic and genomic characterization uncovers novel biology.</title>
        <authorList>
            <person name="Wiegand S."/>
            <person name="Jogler M."/>
            <person name="Boedeker C."/>
            <person name="Pinto D."/>
            <person name="Vollmers J."/>
            <person name="Rivas-Marin E."/>
            <person name="Kohn T."/>
            <person name="Peeters S.H."/>
            <person name="Heuer A."/>
            <person name="Rast P."/>
            <person name="Oberbeckmann S."/>
            <person name="Bunk B."/>
            <person name="Jeske O."/>
            <person name="Meyerdierks A."/>
            <person name="Storesund J.E."/>
            <person name="Kallscheuer N."/>
            <person name="Luecker S."/>
            <person name="Lage O.M."/>
            <person name="Pohl T."/>
            <person name="Merkel B.J."/>
            <person name="Hornburger P."/>
            <person name="Mueller R.-W."/>
            <person name="Bruemmer F."/>
            <person name="Labrenz M."/>
            <person name="Spormann A.M."/>
            <person name="Op den Camp H."/>
            <person name="Overmann J."/>
            <person name="Amann R."/>
            <person name="Jetten M.S.M."/>
            <person name="Mascher T."/>
            <person name="Medema M.H."/>
            <person name="Devos D.P."/>
            <person name="Kaster A.-K."/>
            <person name="Ovreas L."/>
            <person name="Rohde M."/>
            <person name="Galperin M.Y."/>
            <person name="Jogler C."/>
        </authorList>
    </citation>
    <scope>NUCLEOTIDE SEQUENCE [LARGE SCALE GENOMIC DNA]</scope>
    <source>
        <strain evidence="2 3">KS4</strain>
    </source>
</reference>
<keyword evidence="1" id="KW-0472">Membrane</keyword>
<dbReference type="Pfam" id="PF05751">
    <property type="entry name" value="FixH"/>
    <property type="match status" value="1"/>
</dbReference>
<dbReference type="KEGG" id="pcor:KS4_01310"/>
<keyword evidence="1" id="KW-0812">Transmembrane</keyword>
<keyword evidence="1" id="KW-1133">Transmembrane helix</keyword>
<dbReference type="InterPro" id="IPR008620">
    <property type="entry name" value="FixH"/>
</dbReference>
<dbReference type="OrthoDB" id="288113at2"/>
<dbReference type="EMBL" id="CP036425">
    <property type="protein sequence ID" value="QDU32102.1"/>
    <property type="molecule type" value="Genomic_DNA"/>
</dbReference>
<feature type="transmembrane region" description="Helical" evidence="1">
    <location>
        <begin position="12"/>
        <end position="37"/>
    </location>
</feature>
<keyword evidence="3" id="KW-1185">Reference proteome</keyword>
<evidence type="ECO:0000256" key="1">
    <source>
        <dbReference type="SAM" id="Phobius"/>
    </source>
</evidence>
<dbReference type="AlphaFoldDB" id="A0A517YPH2"/>
<evidence type="ECO:0000313" key="3">
    <source>
        <dbReference type="Proteomes" id="UP000317369"/>
    </source>
</evidence>
<gene>
    <name evidence="2" type="ORF">KS4_01310</name>
</gene>
<accession>A0A517YPH2</accession>
<name>A0A517YPH2_9BACT</name>
<organism evidence="2 3">
    <name type="scientific">Poriferisphaera corsica</name>
    <dbReference type="NCBI Taxonomy" id="2528020"/>
    <lineage>
        <taxon>Bacteria</taxon>
        <taxon>Pseudomonadati</taxon>
        <taxon>Planctomycetota</taxon>
        <taxon>Phycisphaerae</taxon>
        <taxon>Phycisphaerales</taxon>
        <taxon>Phycisphaeraceae</taxon>
        <taxon>Poriferisphaera</taxon>
    </lineage>
</organism>
<evidence type="ECO:0000313" key="2">
    <source>
        <dbReference type="EMBL" id="QDU32102.1"/>
    </source>
</evidence>
<dbReference type="Proteomes" id="UP000317369">
    <property type="component" value="Chromosome"/>
</dbReference>
<protein>
    <submittedName>
        <fullName evidence="2">FixH</fullName>
    </submittedName>
</protein>
<sequence>MSDFTKERKAKWLWGGIIVLLLGGHATIMIGAAYLALSDRSHAVTPNYYERAVKWDETRAEQVKSDALGWDIEYAFGEPDLTGERELVVRVKDAAGQLSDGMSGWVEMFSHKVAGKVIGMEVSVGETVKVKMRESGIWTIRFRGIGKSADDLCLDERQVVLEDWRAGKVKPF</sequence>
<proteinExistence type="predicted"/>
<dbReference type="RefSeq" id="WP_145073120.1">
    <property type="nucleotide sequence ID" value="NZ_CP036425.1"/>
</dbReference>